<dbReference type="AlphaFoldDB" id="A0A8B6CKC0"/>
<name>A0A8B6CKC0_MYTGA</name>
<dbReference type="EMBL" id="UYJE01001983">
    <property type="protein sequence ID" value="VDI06845.1"/>
    <property type="molecule type" value="Genomic_DNA"/>
</dbReference>
<proteinExistence type="predicted"/>
<protein>
    <submittedName>
        <fullName evidence="1">Uncharacterized protein</fullName>
    </submittedName>
</protein>
<gene>
    <name evidence="1" type="ORF">MGAL_10B057889</name>
</gene>
<keyword evidence="2" id="KW-1185">Reference proteome</keyword>
<comment type="caution">
    <text evidence="1">The sequence shown here is derived from an EMBL/GenBank/DDBJ whole genome shotgun (WGS) entry which is preliminary data.</text>
</comment>
<dbReference type="Proteomes" id="UP000596742">
    <property type="component" value="Unassembled WGS sequence"/>
</dbReference>
<reference evidence="1" key="1">
    <citation type="submission" date="2018-11" db="EMBL/GenBank/DDBJ databases">
        <authorList>
            <person name="Alioto T."/>
            <person name="Alioto T."/>
        </authorList>
    </citation>
    <scope>NUCLEOTIDE SEQUENCE</scope>
</reference>
<evidence type="ECO:0000313" key="2">
    <source>
        <dbReference type="Proteomes" id="UP000596742"/>
    </source>
</evidence>
<evidence type="ECO:0000313" key="1">
    <source>
        <dbReference type="EMBL" id="VDI06845.1"/>
    </source>
</evidence>
<accession>A0A8B6CKC0</accession>
<sequence>MPRPDRAQIEIEAEQNETVVAVRKVEQSLVKLTQSVEAASKNKGQQRNLYQQRSYPPLDPWIGRLTTLKCMIPVFSLRERRRYMNSYPALRDIRNLDRNTTNRTRHFVLVG</sequence>
<organism evidence="1 2">
    <name type="scientific">Mytilus galloprovincialis</name>
    <name type="common">Mediterranean mussel</name>
    <dbReference type="NCBI Taxonomy" id="29158"/>
    <lineage>
        <taxon>Eukaryota</taxon>
        <taxon>Metazoa</taxon>
        <taxon>Spiralia</taxon>
        <taxon>Lophotrochozoa</taxon>
        <taxon>Mollusca</taxon>
        <taxon>Bivalvia</taxon>
        <taxon>Autobranchia</taxon>
        <taxon>Pteriomorphia</taxon>
        <taxon>Mytilida</taxon>
        <taxon>Mytiloidea</taxon>
        <taxon>Mytilidae</taxon>
        <taxon>Mytilinae</taxon>
        <taxon>Mytilus</taxon>
    </lineage>
</organism>